<evidence type="ECO:0000256" key="1">
    <source>
        <dbReference type="ARBA" id="ARBA00022723"/>
    </source>
</evidence>
<name>A0A1X0XXX6_9BACT</name>
<accession>A0A1X0XXX6</accession>
<dbReference type="RefSeq" id="WP_085011245.1">
    <property type="nucleotide sequence ID" value="NZ_NAAD01000017.1"/>
</dbReference>
<dbReference type="STRING" id="1969733.B5V00_13035"/>
<evidence type="ECO:0000313" key="6">
    <source>
        <dbReference type="Proteomes" id="UP000193136"/>
    </source>
</evidence>
<dbReference type="InterPro" id="IPR006311">
    <property type="entry name" value="TAT_signal"/>
</dbReference>
<dbReference type="InterPro" id="IPR004843">
    <property type="entry name" value="Calcineurin-like_PHP"/>
</dbReference>
<dbReference type="AlphaFoldDB" id="A0A1X0XXX6"/>
<dbReference type="GO" id="GO:0016020">
    <property type="term" value="C:membrane"/>
    <property type="evidence" value="ECO:0007669"/>
    <property type="project" value="GOC"/>
</dbReference>
<evidence type="ECO:0000256" key="2">
    <source>
        <dbReference type="ARBA" id="ARBA00022801"/>
    </source>
</evidence>
<dbReference type="CDD" id="cd07385">
    <property type="entry name" value="MPP_YkuE_C"/>
    <property type="match status" value="1"/>
</dbReference>
<dbReference type="Proteomes" id="UP000193136">
    <property type="component" value="Unassembled WGS sequence"/>
</dbReference>
<dbReference type="GO" id="GO:0046872">
    <property type="term" value="F:metal ion binding"/>
    <property type="evidence" value="ECO:0007669"/>
    <property type="project" value="UniProtKB-KW"/>
</dbReference>
<evidence type="ECO:0000313" key="5">
    <source>
        <dbReference type="EMBL" id="ORJ57689.1"/>
    </source>
</evidence>
<keyword evidence="3" id="KW-0408">Iron</keyword>
<dbReference type="InterPro" id="IPR051158">
    <property type="entry name" value="Metallophosphoesterase_sf"/>
</dbReference>
<feature type="domain" description="Calcineurin-like phosphoesterase" evidence="4">
    <location>
        <begin position="59"/>
        <end position="219"/>
    </location>
</feature>
<organism evidence="5 6">
    <name type="scientific">Geothermobacter hydrogeniphilus</name>
    <dbReference type="NCBI Taxonomy" id="1969733"/>
    <lineage>
        <taxon>Bacteria</taxon>
        <taxon>Pseudomonadati</taxon>
        <taxon>Thermodesulfobacteriota</taxon>
        <taxon>Desulfuromonadia</taxon>
        <taxon>Desulfuromonadales</taxon>
        <taxon>Geothermobacteraceae</taxon>
        <taxon>Geothermobacter</taxon>
    </lineage>
</organism>
<keyword evidence="2" id="KW-0378">Hydrolase</keyword>
<proteinExistence type="predicted"/>
<dbReference type="InterPro" id="IPR029052">
    <property type="entry name" value="Metallo-depent_PP-like"/>
</dbReference>
<keyword evidence="3" id="KW-0411">Iron-sulfur</keyword>
<dbReference type="Pfam" id="PF00149">
    <property type="entry name" value="Metallophos"/>
    <property type="match status" value="1"/>
</dbReference>
<dbReference type="Gene3D" id="3.60.21.10">
    <property type="match status" value="1"/>
</dbReference>
<dbReference type="GO" id="GO:0009245">
    <property type="term" value="P:lipid A biosynthetic process"/>
    <property type="evidence" value="ECO:0007669"/>
    <property type="project" value="TreeGrafter"/>
</dbReference>
<dbReference type="PANTHER" id="PTHR31302:SF31">
    <property type="entry name" value="PHOSPHODIESTERASE YAEI"/>
    <property type="match status" value="1"/>
</dbReference>
<keyword evidence="6" id="KW-1185">Reference proteome</keyword>
<evidence type="ECO:0000256" key="3">
    <source>
        <dbReference type="ARBA" id="ARBA00023014"/>
    </source>
</evidence>
<dbReference type="GO" id="GO:0051536">
    <property type="term" value="F:iron-sulfur cluster binding"/>
    <property type="evidence" value="ECO:0007669"/>
    <property type="project" value="UniProtKB-KW"/>
</dbReference>
<dbReference type="GO" id="GO:0008758">
    <property type="term" value="F:UDP-2,3-diacylglucosamine hydrolase activity"/>
    <property type="evidence" value="ECO:0007669"/>
    <property type="project" value="TreeGrafter"/>
</dbReference>
<dbReference type="OrthoDB" id="9780884at2"/>
<dbReference type="SUPFAM" id="SSF56300">
    <property type="entry name" value="Metallo-dependent phosphatases"/>
    <property type="match status" value="1"/>
</dbReference>
<comment type="caution">
    <text evidence="5">The sequence shown here is derived from an EMBL/GenBank/DDBJ whole genome shotgun (WGS) entry which is preliminary data.</text>
</comment>
<reference evidence="5 6" key="1">
    <citation type="submission" date="2017-03" db="EMBL/GenBank/DDBJ databases">
        <title>Genome sequence of Geothermobacter sp. EPR-M, Deep-Sea Iron Reducer.</title>
        <authorList>
            <person name="Tully B."/>
            <person name="Savalia P."/>
            <person name="Abuyen K."/>
            <person name="Baughan C."/>
            <person name="Romero E."/>
            <person name="Ronkowski C."/>
            <person name="Torres B."/>
            <person name="Tremblay J."/>
            <person name="Trujillo A."/>
            <person name="Tyler M."/>
            <person name="Perez-Rodriguez I."/>
            <person name="Amend J."/>
        </authorList>
    </citation>
    <scope>NUCLEOTIDE SEQUENCE [LARGE SCALE GENOMIC DNA]</scope>
    <source>
        <strain evidence="5 6">EPR-M</strain>
    </source>
</reference>
<protein>
    <recommendedName>
        <fullName evidence="4">Calcineurin-like phosphoesterase domain-containing protein</fullName>
    </recommendedName>
</protein>
<dbReference type="EMBL" id="NAAD01000017">
    <property type="protein sequence ID" value="ORJ57689.1"/>
    <property type="molecule type" value="Genomic_DNA"/>
</dbReference>
<gene>
    <name evidence="5" type="ORF">B5V00_13035</name>
</gene>
<dbReference type="PANTHER" id="PTHR31302">
    <property type="entry name" value="TRANSMEMBRANE PROTEIN WITH METALLOPHOSPHOESTERASE DOMAIN-RELATED"/>
    <property type="match status" value="1"/>
</dbReference>
<keyword evidence="1" id="KW-0479">Metal-binding</keyword>
<dbReference type="PROSITE" id="PS51318">
    <property type="entry name" value="TAT"/>
    <property type="match status" value="1"/>
</dbReference>
<evidence type="ECO:0000259" key="4">
    <source>
        <dbReference type="Pfam" id="PF00149"/>
    </source>
</evidence>
<sequence>MDRTTSKTAPRITRRRLLQGGLLGVGAAFVGDGMIYEPRAAQTVRVRLTTDRLPPGRTLRLVQLTDLHIGSLGSYHRSIAERVRALTPDLLLLTGDYLELRRNLHEVQRFLSLLKGIAPILAVQGNWEYWARLEGENLRRKFAARGVELLINETRPVSVRGIPFNILGLDYPSGSDSLRRLLRQTDPTAFNLLLSHVPAFEHRLLDPAVDLILCGHTHGGQVRLPLLPPLYLPRYSGRFVAGLFHVGPTRTPLYVSRGLGTSILPVRIFCRPEITVVELKGSRLEAQGPRLKP</sequence>